<evidence type="ECO:0000313" key="4">
    <source>
        <dbReference type="Proteomes" id="UP000756132"/>
    </source>
</evidence>
<dbReference type="PANTHER" id="PTHR47336">
    <property type="entry name" value="TRANSCRIPTION FACTOR HMS1-RELATED"/>
    <property type="match status" value="1"/>
</dbReference>
<feature type="domain" description="BHLH" evidence="2">
    <location>
        <begin position="232"/>
        <end position="299"/>
    </location>
</feature>
<gene>
    <name evidence="3" type="ORF">CLAFUR5_03328</name>
</gene>
<dbReference type="InterPro" id="IPR052099">
    <property type="entry name" value="Regulatory_TF_Diverse"/>
</dbReference>
<dbReference type="Proteomes" id="UP000756132">
    <property type="component" value="Chromosome 2"/>
</dbReference>
<dbReference type="OMA" id="WRRQHYH"/>
<name>A0A9Q8LA55_PASFU</name>
<organism evidence="3 4">
    <name type="scientific">Passalora fulva</name>
    <name type="common">Tomato leaf mold</name>
    <name type="synonym">Cladosporium fulvum</name>
    <dbReference type="NCBI Taxonomy" id="5499"/>
    <lineage>
        <taxon>Eukaryota</taxon>
        <taxon>Fungi</taxon>
        <taxon>Dikarya</taxon>
        <taxon>Ascomycota</taxon>
        <taxon>Pezizomycotina</taxon>
        <taxon>Dothideomycetes</taxon>
        <taxon>Dothideomycetidae</taxon>
        <taxon>Mycosphaerellales</taxon>
        <taxon>Mycosphaerellaceae</taxon>
        <taxon>Fulvia</taxon>
    </lineage>
</organism>
<dbReference type="Pfam" id="PF00010">
    <property type="entry name" value="HLH"/>
    <property type="match status" value="1"/>
</dbReference>
<dbReference type="PANTHER" id="PTHR47336:SF2">
    <property type="entry name" value="TRANSCRIPTION FACTOR HMS1-RELATED"/>
    <property type="match status" value="1"/>
</dbReference>
<dbReference type="GeneID" id="71983206"/>
<dbReference type="InterPro" id="IPR011598">
    <property type="entry name" value="bHLH_dom"/>
</dbReference>
<reference evidence="3" key="2">
    <citation type="journal article" date="2022" name="Microb. Genom.">
        <title>A chromosome-scale genome assembly of the tomato pathogen Cladosporium fulvum reveals a compartmentalized genome architecture and the presence of a dispensable chromosome.</title>
        <authorList>
            <person name="Zaccaron A.Z."/>
            <person name="Chen L.H."/>
            <person name="Samaras A."/>
            <person name="Stergiopoulos I."/>
        </authorList>
    </citation>
    <scope>NUCLEOTIDE SEQUENCE</scope>
    <source>
        <strain evidence="3">Race5_Kim</strain>
    </source>
</reference>
<dbReference type="KEGG" id="ffu:CLAFUR5_03328"/>
<dbReference type="GO" id="GO:0046983">
    <property type="term" value="F:protein dimerization activity"/>
    <property type="evidence" value="ECO:0007669"/>
    <property type="project" value="InterPro"/>
</dbReference>
<dbReference type="AlphaFoldDB" id="A0A9Q8LA55"/>
<dbReference type="CDD" id="cd11395">
    <property type="entry name" value="bHLHzip_SREBP_like"/>
    <property type="match status" value="1"/>
</dbReference>
<feature type="compositionally biased region" description="Polar residues" evidence="1">
    <location>
        <begin position="141"/>
        <end position="151"/>
    </location>
</feature>
<feature type="compositionally biased region" description="Basic and acidic residues" evidence="1">
    <location>
        <begin position="164"/>
        <end position="175"/>
    </location>
</feature>
<evidence type="ECO:0000313" key="3">
    <source>
        <dbReference type="EMBL" id="UJO13730.1"/>
    </source>
</evidence>
<dbReference type="SMART" id="SM00353">
    <property type="entry name" value="HLH"/>
    <property type="match status" value="1"/>
</dbReference>
<evidence type="ECO:0000259" key="2">
    <source>
        <dbReference type="PROSITE" id="PS50888"/>
    </source>
</evidence>
<dbReference type="PROSITE" id="PS50888">
    <property type="entry name" value="BHLH"/>
    <property type="match status" value="1"/>
</dbReference>
<dbReference type="EMBL" id="CP090164">
    <property type="protein sequence ID" value="UJO13730.1"/>
    <property type="molecule type" value="Genomic_DNA"/>
</dbReference>
<sequence>MTAILPPGGASFLTLQPHDETSDGMNDVWRRQHYHQMSLPAINHHYWPDGHGSNLGSVHEMDMRFSGEYEPSFNGGLISPPMDGYVPDSNWGSDMEIGTPSTTAGGFPSDTIDGYHNMRHTSNPSHHLPLPPRATHDHLPSSAQSPQSSHDGISPHLSYAKAPEPIEIKREERPSLIRSVTAPEPRPRRSTIVGSSGTPSVKRCGSEDEDDEYIPGQTEHLHETTKPRGRKRQRIPHTAVERRYRENLNAHLDKLRQNVPSLASKRPAGASKPGDGMGEGVKPSKCEILNGAIEHIGALGKENAALKTEVNALRSRLEDLERWCGAYAK</sequence>
<dbReference type="OrthoDB" id="2133190at2759"/>
<proteinExistence type="predicted"/>
<dbReference type="InterPro" id="IPR036638">
    <property type="entry name" value="HLH_DNA-bd_sf"/>
</dbReference>
<dbReference type="Gene3D" id="4.10.280.10">
    <property type="entry name" value="Helix-loop-helix DNA-binding domain"/>
    <property type="match status" value="1"/>
</dbReference>
<dbReference type="RefSeq" id="XP_047758096.1">
    <property type="nucleotide sequence ID" value="XM_047902476.1"/>
</dbReference>
<feature type="region of interest" description="Disordered" evidence="1">
    <location>
        <begin position="261"/>
        <end position="280"/>
    </location>
</feature>
<accession>A0A9Q8LA55</accession>
<evidence type="ECO:0000256" key="1">
    <source>
        <dbReference type="SAM" id="MobiDB-lite"/>
    </source>
</evidence>
<keyword evidence="4" id="KW-1185">Reference proteome</keyword>
<feature type="region of interest" description="Disordered" evidence="1">
    <location>
        <begin position="99"/>
        <end position="234"/>
    </location>
</feature>
<dbReference type="SUPFAM" id="SSF47459">
    <property type="entry name" value="HLH, helix-loop-helix DNA-binding domain"/>
    <property type="match status" value="1"/>
</dbReference>
<protein>
    <recommendedName>
        <fullName evidence="2">BHLH domain-containing protein</fullName>
    </recommendedName>
</protein>
<reference evidence="3" key="1">
    <citation type="submission" date="2021-12" db="EMBL/GenBank/DDBJ databases">
        <authorList>
            <person name="Zaccaron A."/>
            <person name="Stergiopoulos I."/>
        </authorList>
    </citation>
    <scope>NUCLEOTIDE SEQUENCE</scope>
    <source>
        <strain evidence="3">Race5_Kim</strain>
    </source>
</reference>